<evidence type="ECO:0000256" key="7">
    <source>
        <dbReference type="ARBA" id="ARBA00025077"/>
    </source>
</evidence>
<keyword evidence="6 9" id="KW-0143">Chaperone</keyword>
<evidence type="ECO:0000256" key="4">
    <source>
        <dbReference type="ARBA" id="ARBA00016304"/>
    </source>
</evidence>
<accession>A0A2U1S980</accession>
<proteinExistence type="inferred from homology"/>
<evidence type="ECO:0000256" key="8">
    <source>
        <dbReference type="ARBA" id="ARBA00033461"/>
    </source>
</evidence>
<dbReference type="GO" id="GO:0005737">
    <property type="term" value="C:cytoplasm"/>
    <property type="evidence" value="ECO:0007669"/>
    <property type="project" value="UniProtKB-SubCell"/>
</dbReference>
<keyword evidence="5 9" id="KW-0963">Cytoplasm</keyword>
<gene>
    <name evidence="9" type="primary">pfdB</name>
    <name evidence="11" type="ORF">MBBWO_01230</name>
</gene>
<keyword evidence="12" id="KW-1185">Reference proteome</keyword>
<dbReference type="InterPro" id="IPR009053">
    <property type="entry name" value="Prefoldin"/>
</dbReference>
<comment type="subunit">
    <text evidence="3 9">Heterohexamer of two alpha and four beta subunits.</text>
</comment>
<comment type="caution">
    <text evidence="11">The sequence shown here is derived from an EMBL/GenBank/DDBJ whole genome shotgun (WGS) entry which is preliminary data.</text>
</comment>
<comment type="similarity">
    <text evidence="2 9">Belongs to the prefoldin subunit beta family.</text>
</comment>
<dbReference type="CDD" id="cd23162">
    <property type="entry name" value="Prefoldin_beta_GimC"/>
    <property type="match status" value="1"/>
</dbReference>
<dbReference type="InterPro" id="IPR012713">
    <property type="entry name" value="PfdB"/>
</dbReference>
<evidence type="ECO:0000256" key="10">
    <source>
        <dbReference type="SAM" id="Coils"/>
    </source>
</evidence>
<sequence>MEIPENIQHQLNQFQQLQQQAQAVTMQKQNVEVQKQETEKALEELNKTDASTEVFKQAGTLLIKVNYEEAVADMEDKLETLKLRAQTMERQEERVMKKLEEMQNSIQAAMKGVAPADE</sequence>
<dbReference type="Pfam" id="PF01920">
    <property type="entry name" value="Prefoldin_2"/>
    <property type="match status" value="1"/>
</dbReference>
<dbReference type="HAMAP" id="MF_00307">
    <property type="entry name" value="PfdB"/>
    <property type="match status" value="1"/>
</dbReference>
<dbReference type="RefSeq" id="WP_116668957.1">
    <property type="nucleotide sequence ID" value="NZ_MZGU01000002.1"/>
</dbReference>
<keyword evidence="10" id="KW-0175">Coiled coil</keyword>
<dbReference type="PANTHER" id="PTHR21431">
    <property type="entry name" value="PREFOLDIN SUBUNIT 6"/>
    <property type="match status" value="1"/>
</dbReference>
<evidence type="ECO:0000256" key="3">
    <source>
        <dbReference type="ARBA" id="ARBA00011716"/>
    </source>
</evidence>
<dbReference type="GO" id="GO:0051131">
    <property type="term" value="P:chaperone-mediated protein complex assembly"/>
    <property type="evidence" value="ECO:0007669"/>
    <property type="project" value="TreeGrafter"/>
</dbReference>
<evidence type="ECO:0000256" key="1">
    <source>
        <dbReference type="ARBA" id="ARBA00004496"/>
    </source>
</evidence>
<evidence type="ECO:0000256" key="9">
    <source>
        <dbReference type="HAMAP-Rule" id="MF_00307"/>
    </source>
</evidence>
<evidence type="ECO:0000256" key="5">
    <source>
        <dbReference type="ARBA" id="ARBA00022490"/>
    </source>
</evidence>
<dbReference type="GO" id="GO:0016272">
    <property type="term" value="C:prefoldin complex"/>
    <property type="evidence" value="ECO:0007669"/>
    <property type="project" value="UniProtKB-UniRule"/>
</dbReference>
<dbReference type="GO" id="GO:0051082">
    <property type="term" value="F:unfolded protein binding"/>
    <property type="evidence" value="ECO:0007669"/>
    <property type="project" value="UniProtKB-UniRule"/>
</dbReference>
<dbReference type="OrthoDB" id="11287at2157"/>
<dbReference type="SUPFAM" id="SSF46579">
    <property type="entry name" value="Prefoldin"/>
    <property type="match status" value="1"/>
</dbReference>
<dbReference type="GO" id="GO:0051087">
    <property type="term" value="F:protein-folding chaperone binding"/>
    <property type="evidence" value="ECO:0007669"/>
    <property type="project" value="TreeGrafter"/>
</dbReference>
<evidence type="ECO:0000313" key="11">
    <source>
        <dbReference type="EMBL" id="PWB87009.1"/>
    </source>
</evidence>
<dbReference type="GO" id="GO:0006457">
    <property type="term" value="P:protein folding"/>
    <property type="evidence" value="ECO:0007669"/>
    <property type="project" value="UniProtKB-UniRule"/>
</dbReference>
<organism evidence="11 12">
    <name type="scientific">Methanobrevibacter woesei</name>
    <dbReference type="NCBI Taxonomy" id="190976"/>
    <lineage>
        <taxon>Archaea</taxon>
        <taxon>Methanobacteriati</taxon>
        <taxon>Methanobacteriota</taxon>
        <taxon>Methanomada group</taxon>
        <taxon>Methanobacteria</taxon>
        <taxon>Methanobacteriales</taxon>
        <taxon>Methanobacteriaceae</taxon>
        <taxon>Methanobrevibacter</taxon>
    </lineage>
</organism>
<dbReference type="PANTHER" id="PTHR21431:SF0">
    <property type="entry name" value="PREFOLDIN SUBUNIT 6"/>
    <property type="match status" value="1"/>
</dbReference>
<dbReference type="AlphaFoldDB" id="A0A2U1S980"/>
<dbReference type="Proteomes" id="UP000245577">
    <property type="component" value="Unassembled WGS sequence"/>
</dbReference>
<evidence type="ECO:0000256" key="6">
    <source>
        <dbReference type="ARBA" id="ARBA00023186"/>
    </source>
</evidence>
<comment type="subcellular location">
    <subcellularLocation>
        <location evidence="1 9">Cytoplasm</location>
    </subcellularLocation>
</comment>
<evidence type="ECO:0000313" key="12">
    <source>
        <dbReference type="Proteomes" id="UP000245577"/>
    </source>
</evidence>
<dbReference type="Gene3D" id="1.10.287.370">
    <property type="match status" value="1"/>
</dbReference>
<evidence type="ECO:0000256" key="2">
    <source>
        <dbReference type="ARBA" id="ARBA00008045"/>
    </source>
</evidence>
<dbReference type="InterPro" id="IPR002777">
    <property type="entry name" value="PFD_beta-like"/>
</dbReference>
<protein>
    <recommendedName>
        <fullName evidence="4 9">Prefoldin subunit beta</fullName>
    </recommendedName>
    <alternativeName>
        <fullName evidence="8 9">GimC subunit beta</fullName>
    </alternativeName>
</protein>
<reference evidence="11 12" key="1">
    <citation type="submission" date="2017-03" db="EMBL/GenBank/DDBJ databases">
        <title>Genome sequence of Methanobrevibacter wosei.</title>
        <authorList>
            <person name="Poehlein A."/>
            <person name="Seedorf H."/>
            <person name="Daniel R."/>
        </authorList>
    </citation>
    <scope>NUCLEOTIDE SEQUENCE [LARGE SCALE GENOMIC DNA]</scope>
    <source>
        <strain evidence="11 12">DSM 11979</strain>
    </source>
</reference>
<name>A0A2U1S980_9EURY</name>
<comment type="function">
    <text evidence="7 9">Molecular chaperone capable of stabilizing a range of proteins. Seems to fulfill an ATP-independent, HSP70-like function in archaeal de novo protein folding.</text>
</comment>
<dbReference type="NCBIfam" id="TIGR02338">
    <property type="entry name" value="gimC_beta"/>
    <property type="match status" value="1"/>
</dbReference>
<dbReference type="EMBL" id="MZGU01000002">
    <property type="protein sequence ID" value="PWB87009.1"/>
    <property type="molecule type" value="Genomic_DNA"/>
</dbReference>
<feature type="coiled-coil region" evidence="10">
    <location>
        <begin position="7"/>
        <end position="108"/>
    </location>
</feature>